<proteinExistence type="predicted"/>
<gene>
    <name evidence="3" type="ORF">F2Q69_00049488</name>
</gene>
<dbReference type="AlphaFoldDB" id="A0A8S9Q6E5"/>
<accession>A0A8S9Q6E5</accession>
<evidence type="ECO:0000313" key="3">
    <source>
        <dbReference type="EMBL" id="KAF3526222.1"/>
    </source>
</evidence>
<reference evidence="3" key="1">
    <citation type="submission" date="2019-12" db="EMBL/GenBank/DDBJ databases">
        <title>Genome sequencing and annotation of Brassica cretica.</title>
        <authorList>
            <person name="Studholme D.J."/>
            <person name="Sarris P."/>
        </authorList>
    </citation>
    <scope>NUCLEOTIDE SEQUENCE</scope>
    <source>
        <strain evidence="3">PFS-109/04</strain>
        <tissue evidence="3">Leaf</tissue>
    </source>
</reference>
<feature type="domain" description="AIR12 DOMON" evidence="2">
    <location>
        <begin position="43"/>
        <end position="97"/>
    </location>
</feature>
<evidence type="ECO:0000256" key="1">
    <source>
        <dbReference type="SAM" id="MobiDB-lite"/>
    </source>
</evidence>
<dbReference type="Pfam" id="PF04526">
    <property type="entry name" value="DUF568"/>
    <property type="match status" value="1"/>
</dbReference>
<protein>
    <recommendedName>
        <fullName evidence="2">AIR12 DOMON domain-containing protein</fullName>
    </recommendedName>
</protein>
<organism evidence="3 4">
    <name type="scientific">Brassica cretica</name>
    <name type="common">Mustard</name>
    <dbReference type="NCBI Taxonomy" id="69181"/>
    <lineage>
        <taxon>Eukaryota</taxon>
        <taxon>Viridiplantae</taxon>
        <taxon>Streptophyta</taxon>
        <taxon>Embryophyta</taxon>
        <taxon>Tracheophyta</taxon>
        <taxon>Spermatophyta</taxon>
        <taxon>Magnoliopsida</taxon>
        <taxon>eudicotyledons</taxon>
        <taxon>Gunneridae</taxon>
        <taxon>Pentapetalae</taxon>
        <taxon>rosids</taxon>
        <taxon>malvids</taxon>
        <taxon>Brassicales</taxon>
        <taxon>Brassicaceae</taxon>
        <taxon>Brassiceae</taxon>
        <taxon>Brassica</taxon>
    </lineage>
</organism>
<sequence length="160" mass="18091">MWLTPFANSYLLHANLESSTWIAWAINTTSKDMLGAQALVAYLSAEYLDRQMTILVTMVMVLPSNTTVVNHLWQDGPLKRDRLGMHAMSDDNNTSTSSRHEENDMSSTGLYRLEIVGIELLSLYGTVETTEMAAEKKSQFPPSRRRKLKSDDKSLKDAYL</sequence>
<evidence type="ECO:0000259" key="2">
    <source>
        <dbReference type="Pfam" id="PF04526"/>
    </source>
</evidence>
<comment type="caution">
    <text evidence="3">The sequence shown here is derived from an EMBL/GenBank/DDBJ whole genome shotgun (WGS) entry which is preliminary data.</text>
</comment>
<evidence type="ECO:0000313" key="4">
    <source>
        <dbReference type="Proteomes" id="UP000712600"/>
    </source>
</evidence>
<name>A0A8S9Q6E5_BRACR</name>
<dbReference type="InterPro" id="IPR045265">
    <property type="entry name" value="AIR12_DOMON"/>
</dbReference>
<dbReference type="EMBL" id="QGKX02001347">
    <property type="protein sequence ID" value="KAF3526222.1"/>
    <property type="molecule type" value="Genomic_DNA"/>
</dbReference>
<feature type="region of interest" description="Disordered" evidence="1">
    <location>
        <begin position="133"/>
        <end position="160"/>
    </location>
</feature>
<dbReference type="Proteomes" id="UP000712600">
    <property type="component" value="Unassembled WGS sequence"/>
</dbReference>
<feature type="compositionally biased region" description="Basic and acidic residues" evidence="1">
    <location>
        <begin position="149"/>
        <end position="160"/>
    </location>
</feature>
<feature type="region of interest" description="Disordered" evidence="1">
    <location>
        <begin position="84"/>
        <end position="105"/>
    </location>
</feature>